<organism evidence="1 2">
    <name type="scientific">Sporobacter termitidis DSM 10068</name>
    <dbReference type="NCBI Taxonomy" id="1123282"/>
    <lineage>
        <taxon>Bacteria</taxon>
        <taxon>Bacillati</taxon>
        <taxon>Bacillota</taxon>
        <taxon>Clostridia</taxon>
        <taxon>Eubacteriales</taxon>
        <taxon>Oscillospiraceae</taxon>
        <taxon>Sporobacter</taxon>
    </lineage>
</organism>
<dbReference type="Proteomes" id="UP000183995">
    <property type="component" value="Unassembled WGS sequence"/>
</dbReference>
<protein>
    <submittedName>
        <fullName evidence="1">Anti-sigma-28 factor, FlgM</fullName>
    </submittedName>
</protein>
<dbReference type="InterPro" id="IPR035890">
    <property type="entry name" value="Anti-sigma-28_factor_FlgM_sf"/>
</dbReference>
<name>A0A1M5W6I8_9FIRM</name>
<dbReference type="AlphaFoldDB" id="A0A1M5W6I8"/>
<sequence>MRINSVSQNDAISKYINNVNSKPVKSPLKAEISDSVELSAGAQKFAAFLKSAKDSIDKSSTAEDARAADIMEKLDSNTYEVPTDDIVGGILSGIPTHI</sequence>
<gene>
    <name evidence="1" type="ORF">SAMN02745823_01097</name>
</gene>
<dbReference type="RefSeq" id="WP_073076656.1">
    <property type="nucleotide sequence ID" value="NZ_FQXV01000003.1"/>
</dbReference>
<dbReference type="EMBL" id="FQXV01000003">
    <property type="protein sequence ID" value="SHH83209.1"/>
    <property type="molecule type" value="Genomic_DNA"/>
</dbReference>
<dbReference type="STRING" id="1123282.SAMN02745823_01097"/>
<proteinExistence type="predicted"/>
<evidence type="ECO:0000313" key="1">
    <source>
        <dbReference type="EMBL" id="SHH83209.1"/>
    </source>
</evidence>
<reference evidence="1 2" key="1">
    <citation type="submission" date="2016-11" db="EMBL/GenBank/DDBJ databases">
        <authorList>
            <person name="Jaros S."/>
            <person name="Januszkiewicz K."/>
            <person name="Wedrychowicz H."/>
        </authorList>
    </citation>
    <scope>NUCLEOTIDE SEQUENCE [LARGE SCALE GENOMIC DNA]</scope>
    <source>
        <strain evidence="1 2">DSM 10068</strain>
    </source>
</reference>
<keyword evidence="2" id="KW-1185">Reference proteome</keyword>
<dbReference type="SUPFAM" id="SSF101498">
    <property type="entry name" value="Anti-sigma factor FlgM"/>
    <property type="match status" value="1"/>
</dbReference>
<accession>A0A1M5W6I8</accession>
<evidence type="ECO:0000313" key="2">
    <source>
        <dbReference type="Proteomes" id="UP000183995"/>
    </source>
</evidence>